<dbReference type="AlphaFoldDB" id="A0A222VYN9"/>
<reference evidence="1 2" key="1">
    <citation type="submission" date="2016-10" db="EMBL/GenBank/DDBJ databases">
        <authorList>
            <person name="de Groot N.N."/>
        </authorList>
    </citation>
    <scope>NUCLEOTIDE SEQUENCE [LARGE SCALE GENOMIC DNA]</scope>
    <source>
        <strain evidence="1 2">CGMCC 4.5506</strain>
    </source>
</reference>
<dbReference type="RefSeq" id="WP_091810839.1">
    <property type="nucleotide sequence ID" value="NZ_CP016353.1"/>
</dbReference>
<organism evidence="1 2">
    <name type="scientific">Prauserella marina</name>
    <dbReference type="NCBI Taxonomy" id="530584"/>
    <lineage>
        <taxon>Bacteria</taxon>
        <taxon>Bacillati</taxon>
        <taxon>Actinomycetota</taxon>
        <taxon>Actinomycetes</taxon>
        <taxon>Pseudonocardiales</taxon>
        <taxon>Pseudonocardiaceae</taxon>
        <taxon>Prauserella</taxon>
    </lineage>
</organism>
<sequence length="132" mass="13215">MSEAQKPTRGGRPVVLALIAGVVLGGGAVGVGWLTSSSDSSGSGSGARADAVAACEAMARTTTIDPVTGLAGPRRWSGASELAAAAAEQDPGYRKLADAISKPLQIGQRTFDYESPEVIDAVAAAREACGEV</sequence>
<dbReference type="OrthoDB" id="10007210at2"/>
<evidence type="ECO:0000313" key="1">
    <source>
        <dbReference type="EMBL" id="SDE01798.1"/>
    </source>
</evidence>
<name>A0A222VYN9_9PSEU</name>
<dbReference type="Proteomes" id="UP000199494">
    <property type="component" value="Unassembled WGS sequence"/>
</dbReference>
<dbReference type="EMBL" id="FMZE01000017">
    <property type="protein sequence ID" value="SDE01798.1"/>
    <property type="molecule type" value="Genomic_DNA"/>
</dbReference>
<evidence type="ECO:0000313" key="2">
    <source>
        <dbReference type="Proteomes" id="UP000199494"/>
    </source>
</evidence>
<gene>
    <name evidence="1" type="ORF">SAMN05421630_11724</name>
</gene>
<keyword evidence="2" id="KW-1185">Reference proteome</keyword>
<proteinExistence type="predicted"/>
<dbReference type="KEGG" id="pmad:BAY61_03440"/>
<dbReference type="STRING" id="530584.SAMN05421630_11724"/>
<accession>A0A222VYN9</accession>
<protein>
    <submittedName>
        <fullName evidence="1">Uncharacterized protein</fullName>
    </submittedName>
</protein>